<evidence type="ECO:0000313" key="2">
    <source>
        <dbReference type="EMBL" id="MDC3983009.1"/>
    </source>
</evidence>
<proteinExistence type="predicted"/>
<protein>
    <submittedName>
        <fullName evidence="2">Uncharacterized protein</fullName>
    </submittedName>
</protein>
<gene>
    <name evidence="2" type="ORF">KEG57_21030</name>
</gene>
<sequence length="405" mass="43079">MQGDLDFGTRSRVLGAICAFALALFLLALAFGIVSAPFHMHPVLAALLKGFIVLLFGSIGAFLVSIATQTLTGTRAKTRDVPDEALAHCLTCGERTPNDAVCPVCGEPPCDRSHAFSVNKEGWAGSAFGIALFGALLCLGLFVLIGPYHDGERRVWVLLACGALGLLLLAVGGAGVVGAILVLWGALGGESTLQYTVTSTEWRASGSGAASWGKLIWLSGHARVVSPLSPSPRSEGGYRVSPGDIEFAEMVATLDAAGIVHLADVTTYDFLLGDKPANGARPRARRNVPLPFTRTKNRSLRIRLAPVFRTVTPEGEYDDGLSDVYVKDELLASEPRNTVSHFFAQYLLEEADVRKLRHRLDEDPVHRAQAITHAHALRESGIVVAQELVDAVLGALGDANANPKA</sequence>
<reference evidence="2 3" key="1">
    <citation type="submission" date="2021-04" db="EMBL/GenBank/DDBJ databases">
        <title>Genome analysis of Polyangium sp.</title>
        <authorList>
            <person name="Li Y."/>
            <person name="Wang J."/>
        </authorList>
    </citation>
    <scope>NUCLEOTIDE SEQUENCE [LARGE SCALE GENOMIC DNA]</scope>
    <source>
        <strain evidence="2 3">SDU14</strain>
    </source>
</reference>
<keyword evidence="1" id="KW-1133">Transmembrane helix</keyword>
<accession>A0A9X3X3F9</accession>
<feature type="transmembrane region" description="Helical" evidence="1">
    <location>
        <begin position="12"/>
        <end position="34"/>
    </location>
</feature>
<feature type="transmembrane region" description="Helical" evidence="1">
    <location>
        <begin position="123"/>
        <end position="145"/>
    </location>
</feature>
<evidence type="ECO:0000256" key="1">
    <source>
        <dbReference type="SAM" id="Phobius"/>
    </source>
</evidence>
<dbReference type="AlphaFoldDB" id="A0A9X3X3F9"/>
<keyword evidence="3" id="KW-1185">Reference proteome</keyword>
<name>A0A9X3X3F9_9BACT</name>
<dbReference type="RefSeq" id="WP_272421331.1">
    <property type="nucleotide sequence ID" value="NZ_JAGTJJ010000011.1"/>
</dbReference>
<comment type="caution">
    <text evidence="2">The sequence shown here is derived from an EMBL/GenBank/DDBJ whole genome shotgun (WGS) entry which is preliminary data.</text>
</comment>
<keyword evidence="1" id="KW-0812">Transmembrane</keyword>
<dbReference type="Proteomes" id="UP001151081">
    <property type="component" value="Unassembled WGS sequence"/>
</dbReference>
<dbReference type="EMBL" id="JAGTJJ010000011">
    <property type="protein sequence ID" value="MDC3983009.1"/>
    <property type="molecule type" value="Genomic_DNA"/>
</dbReference>
<feature type="transmembrane region" description="Helical" evidence="1">
    <location>
        <begin position="46"/>
        <end position="67"/>
    </location>
</feature>
<organism evidence="2 3">
    <name type="scientific">Polyangium jinanense</name>
    <dbReference type="NCBI Taxonomy" id="2829994"/>
    <lineage>
        <taxon>Bacteria</taxon>
        <taxon>Pseudomonadati</taxon>
        <taxon>Myxococcota</taxon>
        <taxon>Polyangia</taxon>
        <taxon>Polyangiales</taxon>
        <taxon>Polyangiaceae</taxon>
        <taxon>Polyangium</taxon>
    </lineage>
</organism>
<keyword evidence="1" id="KW-0472">Membrane</keyword>
<evidence type="ECO:0000313" key="3">
    <source>
        <dbReference type="Proteomes" id="UP001151081"/>
    </source>
</evidence>
<feature type="transmembrane region" description="Helical" evidence="1">
    <location>
        <begin position="157"/>
        <end position="187"/>
    </location>
</feature>